<dbReference type="CDD" id="cd03349">
    <property type="entry name" value="LbH_XAT"/>
    <property type="match status" value="1"/>
</dbReference>
<sequence length="213" mass="23106">MVSFGLIKRWRNPRNETRVFLARLIRRHGFSIGDHSYGNPKVRFADQGHKLVIGRFCSIADKVEILLGGGHHLHWASTFPFSAFPDAWPGSATLPDYRAGGGDVVIGSDVWIGSGAMIMPGVTIGHGAVIAARAVVTRDVAPYTLVAGVPARPVRRRFPDALVDDLLETAWWDLPDSQIASLLPLLQGGDVAELVSVVRLLRSDDRGRPSSAP</sequence>
<dbReference type="SUPFAM" id="SSF51161">
    <property type="entry name" value="Trimeric LpxA-like enzymes"/>
    <property type="match status" value="1"/>
</dbReference>
<gene>
    <name evidence="5" type="ORF">FHS81_000181</name>
</gene>
<dbReference type="EMBL" id="JACICC010000001">
    <property type="protein sequence ID" value="MBB3808127.1"/>
    <property type="molecule type" value="Genomic_DNA"/>
</dbReference>
<evidence type="ECO:0000256" key="3">
    <source>
        <dbReference type="ARBA" id="ARBA00022737"/>
    </source>
</evidence>
<keyword evidence="2 5" id="KW-0808">Transferase</keyword>
<dbReference type="GO" id="GO:0016746">
    <property type="term" value="F:acyltransferase activity"/>
    <property type="evidence" value="ECO:0007669"/>
    <property type="project" value="UniProtKB-KW"/>
</dbReference>
<evidence type="ECO:0000313" key="5">
    <source>
        <dbReference type="EMBL" id="MBB3808127.1"/>
    </source>
</evidence>
<dbReference type="RefSeq" id="WP_183750161.1">
    <property type="nucleotide sequence ID" value="NZ_JACICC010000001.1"/>
</dbReference>
<evidence type="ECO:0000256" key="2">
    <source>
        <dbReference type="ARBA" id="ARBA00022679"/>
    </source>
</evidence>
<accession>A0A7W5Z1H4</accession>
<evidence type="ECO:0000256" key="1">
    <source>
        <dbReference type="ARBA" id="ARBA00007274"/>
    </source>
</evidence>
<comment type="caution">
    <text evidence="5">The sequence shown here is derived from an EMBL/GenBank/DDBJ whole genome shotgun (WGS) entry which is preliminary data.</text>
</comment>
<dbReference type="InterPro" id="IPR001451">
    <property type="entry name" value="Hexapep"/>
</dbReference>
<dbReference type="Proteomes" id="UP000537592">
    <property type="component" value="Unassembled WGS sequence"/>
</dbReference>
<dbReference type="InterPro" id="IPR050179">
    <property type="entry name" value="Trans_hexapeptide_repeat"/>
</dbReference>
<evidence type="ECO:0000256" key="4">
    <source>
        <dbReference type="ARBA" id="ARBA00023315"/>
    </source>
</evidence>
<dbReference type="Pfam" id="PF00132">
    <property type="entry name" value="Hexapep"/>
    <property type="match status" value="1"/>
</dbReference>
<dbReference type="PANTHER" id="PTHR43300">
    <property type="entry name" value="ACETYLTRANSFERASE"/>
    <property type="match status" value="1"/>
</dbReference>
<comment type="similarity">
    <text evidence="1">Belongs to the transferase hexapeptide repeat family.</text>
</comment>
<dbReference type="InterPro" id="IPR018357">
    <property type="entry name" value="Hexapep_transf_CS"/>
</dbReference>
<dbReference type="PROSITE" id="PS00101">
    <property type="entry name" value="HEXAPEP_TRANSFERASES"/>
    <property type="match status" value="1"/>
</dbReference>
<name>A0A7W5Z1H4_9HYPH</name>
<evidence type="ECO:0000313" key="6">
    <source>
        <dbReference type="Proteomes" id="UP000537592"/>
    </source>
</evidence>
<dbReference type="PANTHER" id="PTHR43300:SF11">
    <property type="entry name" value="ACETYLTRANSFERASE RV3034C-RELATED"/>
    <property type="match status" value="1"/>
</dbReference>
<protein>
    <submittedName>
        <fullName evidence="5">Acetyltransferase-like isoleucine patch superfamily enzyme</fullName>
    </submittedName>
</protein>
<proteinExistence type="inferred from homology"/>
<dbReference type="InterPro" id="IPR011004">
    <property type="entry name" value="Trimer_LpxA-like_sf"/>
</dbReference>
<keyword evidence="3" id="KW-0677">Repeat</keyword>
<organism evidence="5 6">
    <name type="scientific">Pseudochelatococcus contaminans</name>
    <dbReference type="NCBI Taxonomy" id="1538103"/>
    <lineage>
        <taxon>Bacteria</taxon>
        <taxon>Pseudomonadati</taxon>
        <taxon>Pseudomonadota</taxon>
        <taxon>Alphaproteobacteria</taxon>
        <taxon>Hyphomicrobiales</taxon>
        <taxon>Chelatococcaceae</taxon>
        <taxon>Pseudochelatococcus</taxon>
    </lineage>
</organism>
<reference evidence="5 6" key="1">
    <citation type="submission" date="2020-08" db="EMBL/GenBank/DDBJ databases">
        <title>Genomic Encyclopedia of Type Strains, Phase IV (KMG-IV): sequencing the most valuable type-strain genomes for metagenomic binning, comparative biology and taxonomic classification.</title>
        <authorList>
            <person name="Goeker M."/>
        </authorList>
    </citation>
    <scope>NUCLEOTIDE SEQUENCE [LARGE SCALE GENOMIC DNA]</scope>
    <source>
        <strain evidence="5 6">DSM 28760</strain>
    </source>
</reference>
<keyword evidence="4" id="KW-0012">Acyltransferase</keyword>
<dbReference type="Gene3D" id="2.160.10.10">
    <property type="entry name" value="Hexapeptide repeat proteins"/>
    <property type="match status" value="1"/>
</dbReference>
<dbReference type="AlphaFoldDB" id="A0A7W5Z1H4"/>
<keyword evidence="6" id="KW-1185">Reference proteome</keyword>